<dbReference type="RefSeq" id="WP_047314278.1">
    <property type="nucleotide sequence ID" value="NZ_LDPQ01000005.1"/>
</dbReference>
<accession>A0A0I9UPX0</accession>
<name>A0A0I9UPX0_9MYCO</name>
<dbReference type="InterPro" id="IPR016047">
    <property type="entry name" value="M23ase_b-sheet_dom"/>
</dbReference>
<dbReference type="Gene3D" id="2.70.70.10">
    <property type="entry name" value="Glucose Permease (Domain IIA)"/>
    <property type="match status" value="1"/>
</dbReference>
<dbReference type="SUPFAM" id="SSF51261">
    <property type="entry name" value="Duplicated hybrid motif"/>
    <property type="match status" value="1"/>
</dbReference>
<dbReference type="Proteomes" id="UP000036334">
    <property type="component" value="Unassembled WGS sequence"/>
</dbReference>
<dbReference type="AlphaFoldDB" id="A0A0I9UPX0"/>
<keyword evidence="1" id="KW-0732">Signal</keyword>
<organism evidence="3 4">
    <name type="scientific">Mycobacterium haemophilum</name>
    <dbReference type="NCBI Taxonomy" id="29311"/>
    <lineage>
        <taxon>Bacteria</taxon>
        <taxon>Bacillati</taxon>
        <taxon>Actinomycetota</taxon>
        <taxon>Actinomycetes</taxon>
        <taxon>Mycobacteriales</taxon>
        <taxon>Mycobacteriaceae</taxon>
        <taxon>Mycobacterium</taxon>
    </lineage>
</organism>
<evidence type="ECO:0000313" key="3">
    <source>
        <dbReference type="EMBL" id="KLO38556.1"/>
    </source>
</evidence>
<proteinExistence type="predicted"/>
<feature type="domain" description="M23ase beta-sheet core" evidence="2">
    <location>
        <begin position="245"/>
        <end position="346"/>
    </location>
</feature>
<gene>
    <name evidence="3" type="ORF">ABH38_04045</name>
</gene>
<comment type="caution">
    <text evidence="3">The sequence shown here is derived from an EMBL/GenBank/DDBJ whole genome shotgun (WGS) entry which is preliminary data.</text>
</comment>
<dbReference type="Pfam" id="PF01551">
    <property type="entry name" value="Peptidase_M23"/>
    <property type="match status" value="1"/>
</dbReference>
<dbReference type="InterPro" id="IPR050570">
    <property type="entry name" value="Cell_wall_metabolism_enzyme"/>
</dbReference>
<evidence type="ECO:0000259" key="2">
    <source>
        <dbReference type="Pfam" id="PF01551"/>
    </source>
</evidence>
<evidence type="ECO:0000256" key="1">
    <source>
        <dbReference type="SAM" id="SignalP"/>
    </source>
</evidence>
<dbReference type="PATRIC" id="fig|29311.18.peg.3577"/>
<keyword evidence="4" id="KW-1185">Reference proteome</keyword>
<dbReference type="PROSITE" id="PS51257">
    <property type="entry name" value="PROKAR_LIPOPROTEIN"/>
    <property type="match status" value="1"/>
</dbReference>
<feature type="signal peptide" evidence="1">
    <location>
        <begin position="1"/>
        <end position="24"/>
    </location>
</feature>
<feature type="chain" id="PRO_5005236846" evidence="1">
    <location>
        <begin position="25"/>
        <end position="409"/>
    </location>
</feature>
<dbReference type="PANTHER" id="PTHR21666">
    <property type="entry name" value="PEPTIDASE-RELATED"/>
    <property type="match status" value="1"/>
</dbReference>
<dbReference type="EMBL" id="LDPR01000002">
    <property type="protein sequence ID" value="KLO38556.1"/>
    <property type="molecule type" value="Genomic_DNA"/>
</dbReference>
<dbReference type="CDD" id="cd12797">
    <property type="entry name" value="M23_peptidase"/>
    <property type="match status" value="1"/>
</dbReference>
<reference evidence="3 4" key="1">
    <citation type="submission" date="2015-05" db="EMBL/GenBank/DDBJ databases">
        <title>Genome sequence of Mycobacterium haemophilum.</title>
        <authorList>
            <person name="Greninger A.L."/>
            <person name="Cunningham G."/>
            <person name="Miller S."/>
        </authorList>
    </citation>
    <scope>NUCLEOTIDE SEQUENCE [LARGE SCALE GENOMIC DNA]</scope>
    <source>
        <strain evidence="4">UC1</strain>
    </source>
</reference>
<protein>
    <submittedName>
        <fullName evidence="3">Peptidase M23</fullName>
    </submittedName>
</protein>
<dbReference type="GO" id="GO:0004222">
    <property type="term" value="F:metalloendopeptidase activity"/>
    <property type="evidence" value="ECO:0007669"/>
    <property type="project" value="TreeGrafter"/>
</dbReference>
<dbReference type="PANTHER" id="PTHR21666:SF270">
    <property type="entry name" value="MUREIN HYDROLASE ACTIVATOR ENVC"/>
    <property type="match status" value="1"/>
</dbReference>
<evidence type="ECO:0000313" key="4">
    <source>
        <dbReference type="Proteomes" id="UP000036334"/>
    </source>
</evidence>
<dbReference type="InterPro" id="IPR011055">
    <property type="entry name" value="Dup_hybrid_motif"/>
</dbReference>
<sequence>MFRTHAIAAGLGAVAITLTSCAHSSVPGQVITATSQAVQSHTFTPVAAAAVSAPVPVPATDGKYHMAYELLLTNVLGQEVTLTSLTVMAGDRSLLNLTGDQLGHWTRVMGAPGVPTTRLGPGQAALVWLDVASERSGAAGQADVPANLSHTIGVAVAQPMPPLLPTTMTETVAPVTVQTRKPAVIRPPLYGPRWLDGDSCCEMDAHRMALNPIDGQLWAAERFAIDYVQLDAQDRMFAGEKTKLDSYAYYGADVHAVADGSVVHVVDGRPEQVPGTSPSGLHLDEYGGNYIVEDVGGGNYAFYAHLKTASTKVRVGDQLKAGQVIAAVGNTGNSDAPHLHFHIMSTPDPLHSDGLPFVFSSFKLEGRLASMTAVDRLLDGTPAQLQAGFDPHDETDVSPLVLDMMNYAR</sequence>